<organism evidence="1 2">
    <name type="scientific">Chryseobacterium gambrini</name>
    <dbReference type="NCBI Taxonomy" id="373672"/>
    <lineage>
        <taxon>Bacteria</taxon>
        <taxon>Pseudomonadati</taxon>
        <taxon>Bacteroidota</taxon>
        <taxon>Flavobacteriia</taxon>
        <taxon>Flavobacteriales</taxon>
        <taxon>Weeksellaceae</taxon>
        <taxon>Chryseobacterium group</taxon>
        <taxon>Chryseobacterium</taxon>
    </lineage>
</organism>
<proteinExistence type="predicted"/>
<dbReference type="Proteomes" id="UP000185781">
    <property type="component" value="Unassembled WGS sequence"/>
</dbReference>
<accession>A0A1N7LJE2</accession>
<dbReference type="RefSeq" id="WP_076390744.1">
    <property type="nucleotide sequence ID" value="NZ_FTOV01000002.1"/>
</dbReference>
<gene>
    <name evidence="1" type="ORF">SAMN05421785_102277</name>
</gene>
<dbReference type="SUPFAM" id="SSF48295">
    <property type="entry name" value="TrpR-like"/>
    <property type="match status" value="1"/>
</dbReference>
<sequence>MDRKIQQSKFRINAPDYRKIYTDMIEMKYVDKRRKCETVLSKAKLSVMDIFELEKIIFETNGVPDEKENGKFRAYDDESILQILTYQKKNKMTNTDISNHFKISRNSIAKWKKLFPEI</sequence>
<evidence type="ECO:0000313" key="1">
    <source>
        <dbReference type="EMBL" id="SIS73926.1"/>
    </source>
</evidence>
<dbReference type="InterPro" id="IPR010921">
    <property type="entry name" value="Trp_repressor/repl_initiator"/>
</dbReference>
<dbReference type="GO" id="GO:0043565">
    <property type="term" value="F:sequence-specific DNA binding"/>
    <property type="evidence" value="ECO:0007669"/>
    <property type="project" value="InterPro"/>
</dbReference>
<evidence type="ECO:0000313" key="2">
    <source>
        <dbReference type="Proteomes" id="UP000185781"/>
    </source>
</evidence>
<name>A0A1N7LJE2_9FLAO</name>
<dbReference type="STRING" id="373672.SAMN05421785_102277"/>
<protein>
    <recommendedName>
        <fullName evidence="3">Helix-turn-helix domain-containing protein</fullName>
    </recommendedName>
</protein>
<dbReference type="OrthoDB" id="1260127at2"/>
<dbReference type="AlphaFoldDB" id="A0A1N7LJE2"/>
<evidence type="ECO:0008006" key="3">
    <source>
        <dbReference type="Google" id="ProtNLM"/>
    </source>
</evidence>
<reference evidence="1 2" key="1">
    <citation type="submission" date="2017-01" db="EMBL/GenBank/DDBJ databases">
        <authorList>
            <person name="Mah S.A."/>
            <person name="Swanson W.J."/>
            <person name="Moy G.W."/>
            <person name="Vacquier V.D."/>
        </authorList>
    </citation>
    <scope>NUCLEOTIDE SEQUENCE [LARGE SCALE GENOMIC DNA]</scope>
    <source>
        <strain evidence="1 2">DSM 18014</strain>
    </source>
</reference>
<dbReference type="EMBL" id="FTOV01000002">
    <property type="protein sequence ID" value="SIS73926.1"/>
    <property type="molecule type" value="Genomic_DNA"/>
</dbReference>